<dbReference type="PIRSF" id="PIRSF000428">
    <property type="entry name" value="P_Ac_trans"/>
    <property type="match status" value="1"/>
</dbReference>
<dbReference type="GO" id="GO:0019605">
    <property type="term" value="P:butyrate metabolic process"/>
    <property type="evidence" value="ECO:0007669"/>
    <property type="project" value="InterPro"/>
</dbReference>
<comment type="similarity">
    <text evidence="1">Belongs to the phosphate acetyltransferase and butyryltransferase family.</text>
</comment>
<dbReference type="SUPFAM" id="SSF53659">
    <property type="entry name" value="Isocitrate/Isopropylmalate dehydrogenase-like"/>
    <property type="match status" value="1"/>
</dbReference>
<dbReference type="InterPro" id="IPR050500">
    <property type="entry name" value="Phos_Acetyltrans/Butyryltrans"/>
</dbReference>
<evidence type="ECO:0000256" key="1">
    <source>
        <dbReference type="ARBA" id="ARBA00005656"/>
    </source>
</evidence>
<dbReference type="NCBIfam" id="TIGR02706">
    <property type="entry name" value="P_butyryltrans"/>
    <property type="match status" value="1"/>
</dbReference>
<keyword evidence="3" id="KW-0012">Acyltransferase</keyword>
<proteinExistence type="inferred from homology"/>
<evidence type="ECO:0000313" key="5">
    <source>
        <dbReference type="EMBL" id="OWZ84002.1"/>
    </source>
</evidence>
<dbReference type="PANTHER" id="PTHR43356:SF2">
    <property type="entry name" value="PHOSPHATE ACETYLTRANSFERASE"/>
    <property type="match status" value="1"/>
</dbReference>
<dbReference type="EMBL" id="NIQC01000009">
    <property type="protein sequence ID" value="OWZ84002.1"/>
    <property type="molecule type" value="Genomic_DNA"/>
</dbReference>
<evidence type="ECO:0000256" key="2">
    <source>
        <dbReference type="ARBA" id="ARBA00022679"/>
    </source>
</evidence>
<accession>A0A226BYZ7</accession>
<dbReference type="InterPro" id="IPR002505">
    <property type="entry name" value="PTA_PTB"/>
</dbReference>
<sequence length="303" mass="32261">MVKNLDEAISRAQKLSSQKVSIAVAEDKEVLTAVKEAVEKEICEPILVGDESKIKEISSELDFDVKKFKIIDEKDAPKAAKKAVELVSKGEADLVMKGHVQTKDLLKAVLDKEIGLRTGRILSHIAILDVPNHDKLLFLTDAAMNIAPDLNQKINIVQNAVDMAINMEIPEPKVAPLAAVENVNLDMDATLDAAHLSKMADRGQIKNAIVDGPLALDNAISMDAAKHKGIDSPVAGQADILLAPAIETGNALYKALTHLANAKIAGVISGAKSPVILTSRADPHEAKVYSIAAACLMAANQKA</sequence>
<feature type="domain" description="Phosphate acetyl/butaryl transferase" evidence="4">
    <location>
        <begin position="80"/>
        <end position="294"/>
    </location>
</feature>
<dbReference type="OrthoDB" id="9774179at2"/>
<dbReference type="PANTHER" id="PTHR43356">
    <property type="entry name" value="PHOSPHATE ACETYLTRANSFERASE"/>
    <property type="match status" value="1"/>
</dbReference>
<dbReference type="Pfam" id="PF01515">
    <property type="entry name" value="PTA_PTB"/>
    <property type="match status" value="1"/>
</dbReference>
<dbReference type="RefSeq" id="WP_089023292.1">
    <property type="nucleotide sequence ID" value="NZ_NIQC01000009.1"/>
</dbReference>
<dbReference type="InterPro" id="IPR012147">
    <property type="entry name" value="P_Ac_Bu_trans"/>
</dbReference>
<evidence type="ECO:0000259" key="4">
    <source>
        <dbReference type="Pfam" id="PF01515"/>
    </source>
</evidence>
<reference evidence="5 6" key="1">
    <citation type="submission" date="2017-06" db="EMBL/GenBank/DDBJ databases">
        <title>Draft Genome Sequence of Natranaerobius trueperi halophilic, alkalithermophilic bacteria from soda lakes.</title>
        <authorList>
            <person name="Zhao B."/>
        </authorList>
    </citation>
    <scope>NUCLEOTIDE SEQUENCE [LARGE SCALE GENOMIC DNA]</scope>
    <source>
        <strain evidence="5 6">DSM 18760</strain>
    </source>
</reference>
<keyword evidence="2 5" id="KW-0808">Transferase</keyword>
<dbReference type="InterPro" id="IPR014079">
    <property type="entry name" value="Phosphate_butyryltransferase"/>
</dbReference>
<dbReference type="NCBIfam" id="NF006045">
    <property type="entry name" value="PRK08190.1"/>
    <property type="match status" value="1"/>
</dbReference>
<dbReference type="Gene3D" id="3.40.718.10">
    <property type="entry name" value="Isopropylmalate Dehydrogenase"/>
    <property type="match status" value="1"/>
</dbReference>
<gene>
    <name evidence="5" type="primary">ptb</name>
    <name evidence="5" type="ORF">CDO51_05430</name>
</gene>
<evidence type="ECO:0000256" key="3">
    <source>
        <dbReference type="ARBA" id="ARBA00023315"/>
    </source>
</evidence>
<organism evidence="5 6">
    <name type="scientific">Natranaerobius trueperi</name>
    <dbReference type="NCBI Taxonomy" id="759412"/>
    <lineage>
        <taxon>Bacteria</taxon>
        <taxon>Bacillati</taxon>
        <taxon>Bacillota</taxon>
        <taxon>Clostridia</taxon>
        <taxon>Natranaerobiales</taxon>
        <taxon>Natranaerobiaceae</taxon>
        <taxon>Natranaerobius</taxon>
    </lineage>
</organism>
<dbReference type="Proteomes" id="UP000214588">
    <property type="component" value="Unassembled WGS sequence"/>
</dbReference>
<protein>
    <submittedName>
        <fullName evidence="5">Phosphate butyryltransferase</fullName>
    </submittedName>
</protein>
<comment type="caution">
    <text evidence="5">The sequence shown here is derived from an EMBL/GenBank/DDBJ whole genome shotgun (WGS) entry which is preliminary data.</text>
</comment>
<evidence type="ECO:0000313" key="6">
    <source>
        <dbReference type="Proteomes" id="UP000214588"/>
    </source>
</evidence>
<dbReference type="GO" id="GO:0050182">
    <property type="term" value="F:phosphate butyryltransferase activity"/>
    <property type="evidence" value="ECO:0007669"/>
    <property type="project" value="InterPro"/>
</dbReference>
<name>A0A226BYZ7_9FIRM</name>
<keyword evidence="6" id="KW-1185">Reference proteome</keyword>
<dbReference type="AlphaFoldDB" id="A0A226BYZ7"/>
<dbReference type="NCBIfam" id="NF004472">
    <property type="entry name" value="PRK05805.1"/>
    <property type="match status" value="1"/>
</dbReference>